<accession>A0A554VRT3</accession>
<sequence>MKSYFIPIVVVLCVCIIPADLLSQDDTKNWLERNNISIRKTFDGSVNEYKPATFSFFENHKSDNDFINVDLAIKFGEIELLEHTNSVLLLYPVIEWHKSSNEDNENDKLSAGINAEYYFGQSFTLKPYLLSNFAFKRNLLEDHNELRYVGQLSFIGDPEYSYLPGVTWRFKNDEVDYKGLYFPYFGYEYNEVPDLVSQGKTETFSALFARLFVEYWALPQSIQLIFDGTYRGVLGDSSTIKKELPLVNLSFNYYPGKQEHISIGVTYRNGYAPDLKYAKIETTAISLNVKF</sequence>
<organism evidence="1 2">
    <name type="scientific">Aquimarina algiphila</name>
    <dbReference type="NCBI Taxonomy" id="2047982"/>
    <lineage>
        <taxon>Bacteria</taxon>
        <taxon>Pseudomonadati</taxon>
        <taxon>Bacteroidota</taxon>
        <taxon>Flavobacteriia</taxon>
        <taxon>Flavobacteriales</taxon>
        <taxon>Flavobacteriaceae</taxon>
        <taxon>Aquimarina</taxon>
    </lineage>
</organism>
<dbReference type="EMBL" id="VLNR01000001">
    <property type="protein sequence ID" value="TSE11405.1"/>
    <property type="molecule type" value="Genomic_DNA"/>
</dbReference>
<dbReference type="AlphaFoldDB" id="A0A554VRT3"/>
<evidence type="ECO:0000313" key="2">
    <source>
        <dbReference type="Proteomes" id="UP000318833"/>
    </source>
</evidence>
<dbReference type="RefSeq" id="WP_143915037.1">
    <property type="nucleotide sequence ID" value="NZ_CANMIK010000004.1"/>
</dbReference>
<comment type="caution">
    <text evidence="1">The sequence shown here is derived from an EMBL/GenBank/DDBJ whole genome shotgun (WGS) entry which is preliminary data.</text>
</comment>
<reference evidence="1 2" key="1">
    <citation type="submission" date="2019-07" db="EMBL/GenBank/DDBJ databases">
        <title>The draft genome sequence of Aquimarina algiphila M91.</title>
        <authorList>
            <person name="Meng X."/>
        </authorList>
    </citation>
    <scope>NUCLEOTIDE SEQUENCE [LARGE SCALE GENOMIC DNA]</scope>
    <source>
        <strain evidence="1 2">M91</strain>
    </source>
</reference>
<evidence type="ECO:0000313" key="1">
    <source>
        <dbReference type="EMBL" id="TSE11405.1"/>
    </source>
</evidence>
<proteinExistence type="predicted"/>
<dbReference type="Proteomes" id="UP000318833">
    <property type="component" value="Unassembled WGS sequence"/>
</dbReference>
<name>A0A554VRT3_9FLAO</name>
<keyword evidence="2" id="KW-1185">Reference proteome</keyword>
<protein>
    <submittedName>
        <fullName evidence="1">Uncharacterized protein</fullName>
    </submittedName>
</protein>
<dbReference type="OrthoDB" id="1490801at2"/>
<gene>
    <name evidence="1" type="ORF">FOF46_00025</name>
</gene>